<proteinExistence type="predicted"/>
<dbReference type="AlphaFoldDB" id="A0A2W5PUY8"/>
<feature type="transmembrane region" description="Helical" evidence="1">
    <location>
        <begin position="142"/>
        <end position="160"/>
    </location>
</feature>
<reference evidence="2 3" key="1">
    <citation type="submission" date="2017-08" db="EMBL/GenBank/DDBJ databases">
        <title>Infants hospitalized years apart are colonized by the same room-sourced microbial strains.</title>
        <authorList>
            <person name="Brooks B."/>
            <person name="Olm M.R."/>
            <person name="Firek B.A."/>
            <person name="Baker R."/>
            <person name="Thomas B.C."/>
            <person name="Morowitz M.J."/>
            <person name="Banfield J.F."/>
        </authorList>
    </citation>
    <scope>NUCLEOTIDE SEQUENCE [LARGE SCALE GENOMIC DNA]</scope>
    <source>
        <strain evidence="2">S2_005_002_R2_34</strain>
    </source>
</reference>
<evidence type="ECO:0000313" key="2">
    <source>
        <dbReference type="EMBL" id="PZQ48567.1"/>
    </source>
</evidence>
<name>A0A2W5PUY8_RHOSU</name>
<dbReference type="EMBL" id="QFPW01000011">
    <property type="protein sequence ID" value="PZQ48567.1"/>
    <property type="molecule type" value="Genomic_DNA"/>
</dbReference>
<keyword evidence="1" id="KW-1133">Transmembrane helix</keyword>
<keyword evidence="1" id="KW-0812">Transmembrane</keyword>
<feature type="transmembrane region" description="Helical" evidence="1">
    <location>
        <begin position="59"/>
        <end position="87"/>
    </location>
</feature>
<organism evidence="2 3">
    <name type="scientific">Rhodovulum sulfidophilum</name>
    <name type="common">Rhodobacter sulfidophilus</name>
    <dbReference type="NCBI Taxonomy" id="35806"/>
    <lineage>
        <taxon>Bacteria</taxon>
        <taxon>Pseudomonadati</taxon>
        <taxon>Pseudomonadota</taxon>
        <taxon>Alphaproteobacteria</taxon>
        <taxon>Rhodobacterales</taxon>
        <taxon>Paracoccaceae</taxon>
        <taxon>Rhodovulum</taxon>
    </lineage>
</organism>
<feature type="transmembrane region" description="Helical" evidence="1">
    <location>
        <begin position="107"/>
        <end position="130"/>
    </location>
</feature>
<accession>A0A2W5PUY8</accession>
<evidence type="ECO:0000256" key="1">
    <source>
        <dbReference type="SAM" id="Phobius"/>
    </source>
</evidence>
<comment type="caution">
    <text evidence="2">The sequence shown here is derived from an EMBL/GenBank/DDBJ whole genome shotgun (WGS) entry which is preliminary data.</text>
</comment>
<evidence type="ECO:0000313" key="3">
    <source>
        <dbReference type="Proteomes" id="UP000249185"/>
    </source>
</evidence>
<gene>
    <name evidence="2" type="ORF">DI556_13990</name>
</gene>
<dbReference type="Proteomes" id="UP000249185">
    <property type="component" value="Unassembled WGS sequence"/>
</dbReference>
<keyword evidence="1" id="KW-0472">Membrane</keyword>
<protein>
    <submittedName>
        <fullName evidence="2">Rod shape-determining protein MreD</fullName>
    </submittedName>
</protein>
<sequence length="174" mass="18039">MTRARIPFWPRCALLPLLGVVAIYAALLPLAPGGGAAMPDLLYCLVFAWVARAPRSAPVVTVLALGLLADLLLARPPGLGALGLLAVSELVRDREGAAREWSFLREWLTAVLGFALMIAAITALLALSLATPPGLAALRGHVIATAIAYPVVAGLVGWLLGARRAPEPSRGGLA</sequence>